<sequence length="252" mass="27251">MSGKERRMQRIFIGPQRRCLMTPLDHAPWLGPLQGIHQPKEIVQKVLAGGTNALLVTPGFLKQVASLVSPEIGTVLRVSIVAGPSAEAIQETPAATLETALRMDVDAVAVSIFFGRGGESGIMRWMSELIESAYKYDMPVLAEMMPAADKFYQADAIAHVARLGMELGADIIKTNYCGDPVAFRQVVDAVRLPIIIAGGENKKGEDKVEGTINLIKEIVAGGASGVAIGRKVWQDDDPEALVRKMKEALFLE</sequence>
<gene>
    <name evidence="1" type="ORF">DCMF_14890</name>
</gene>
<dbReference type="Pfam" id="PF01791">
    <property type="entry name" value="DeoC"/>
    <property type="match status" value="1"/>
</dbReference>
<dbReference type="RefSeq" id="WP_148135149.1">
    <property type="nucleotide sequence ID" value="NZ_CP017634.1"/>
</dbReference>
<accession>A0A3G1KTW0</accession>
<dbReference type="Proteomes" id="UP000323521">
    <property type="component" value="Chromosome"/>
</dbReference>
<evidence type="ECO:0000313" key="1">
    <source>
        <dbReference type="EMBL" id="ATW25886.1"/>
    </source>
</evidence>
<dbReference type="PIRSF" id="PIRSF038992">
    <property type="entry name" value="Aldolase_Ia"/>
    <property type="match status" value="1"/>
</dbReference>
<dbReference type="InterPro" id="IPR050456">
    <property type="entry name" value="DeoC/FbaB_aldolase"/>
</dbReference>
<dbReference type="InterPro" id="IPR002915">
    <property type="entry name" value="DeoC/FbaB/LacD_aldolase"/>
</dbReference>
<evidence type="ECO:0000313" key="2">
    <source>
        <dbReference type="Proteomes" id="UP000323521"/>
    </source>
</evidence>
<dbReference type="EMBL" id="CP017634">
    <property type="protein sequence ID" value="ATW25886.1"/>
    <property type="molecule type" value="Genomic_DNA"/>
</dbReference>
<dbReference type="InterPro" id="IPR013785">
    <property type="entry name" value="Aldolase_TIM"/>
</dbReference>
<dbReference type="Gene3D" id="3.20.20.70">
    <property type="entry name" value="Aldolase class I"/>
    <property type="match status" value="1"/>
</dbReference>
<name>A0A3G1KTW0_FORW1</name>
<reference evidence="1 2" key="1">
    <citation type="submission" date="2016-10" db="EMBL/GenBank/DDBJ databases">
        <title>Complete Genome Sequence of Peptococcaceae strain DCMF.</title>
        <authorList>
            <person name="Edwards R.J."/>
            <person name="Holland S.I."/>
            <person name="Deshpande N.P."/>
            <person name="Wong Y.K."/>
            <person name="Ertan H."/>
            <person name="Manefield M."/>
            <person name="Russell T.L."/>
            <person name="Lee M.J."/>
        </authorList>
    </citation>
    <scope>NUCLEOTIDE SEQUENCE [LARGE SCALE GENOMIC DNA]</scope>
    <source>
        <strain evidence="1 2">DCMF</strain>
    </source>
</reference>
<dbReference type="GO" id="GO:0004332">
    <property type="term" value="F:fructose-bisphosphate aldolase activity"/>
    <property type="evidence" value="ECO:0007669"/>
    <property type="project" value="InterPro"/>
</dbReference>
<dbReference type="KEGG" id="fwa:DCMF_14890"/>
<keyword evidence="2" id="KW-1185">Reference proteome</keyword>
<evidence type="ECO:0008006" key="3">
    <source>
        <dbReference type="Google" id="ProtNLM"/>
    </source>
</evidence>
<dbReference type="PANTHER" id="PTHR47916">
    <property type="entry name" value="FRUCTOSE-BISPHOSPHATE ALDOLASE CLASS 1"/>
    <property type="match status" value="1"/>
</dbReference>
<dbReference type="SMART" id="SM01133">
    <property type="entry name" value="DeoC"/>
    <property type="match status" value="1"/>
</dbReference>
<dbReference type="InterPro" id="IPR041720">
    <property type="entry name" value="FbaB-like"/>
</dbReference>
<organism evidence="1 2">
    <name type="scientific">Formimonas warabiya</name>
    <dbReference type="NCBI Taxonomy" id="1761012"/>
    <lineage>
        <taxon>Bacteria</taxon>
        <taxon>Bacillati</taxon>
        <taxon>Bacillota</taxon>
        <taxon>Clostridia</taxon>
        <taxon>Eubacteriales</taxon>
        <taxon>Peptococcaceae</taxon>
        <taxon>Candidatus Formimonas</taxon>
    </lineage>
</organism>
<dbReference type="SUPFAM" id="SSF51569">
    <property type="entry name" value="Aldolase"/>
    <property type="match status" value="1"/>
</dbReference>
<protein>
    <recommendedName>
        <fullName evidence="3">Fructose-bisphosphate aldolase</fullName>
    </recommendedName>
</protein>
<dbReference type="PANTHER" id="PTHR47916:SF1">
    <property type="entry name" value="3-HYDROXY-5-PHOSPHONOOXYPENTANE-2,4-DIONE THIOLASE"/>
    <property type="match status" value="1"/>
</dbReference>
<dbReference type="AlphaFoldDB" id="A0A3G1KTW0"/>
<dbReference type="OrthoDB" id="5915071at2"/>
<proteinExistence type="predicted"/>